<dbReference type="PANTHER" id="PTHR22617">
    <property type="entry name" value="CHEMOTAXIS SENSOR HISTIDINE KINASE-RELATED"/>
    <property type="match status" value="1"/>
</dbReference>
<dbReference type="Pfam" id="PF01584">
    <property type="entry name" value="CheW"/>
    <property type="match status" value="1"/>
</dbReference>
<dbReference type="AlphaFoldDB" id="A0A1I5WNC5"/>
<dbReference type="InterPro" id="IPR002545">
    <property type="entry name" value="CheW-lke_dom"/>
</dbReference>
<evidence type="ECO:0000313" key="3">
    <source>
        <dbReference type="Proteomes" id="UP000198577"/>
    </source>
</evidence>
<accession>A0A1I5WNC5</accession>
<dbReference type="SUPFAM" id="SSF50341">
    <property type="entry name" value="CheW-like"/>
    <property type="match status" value="1"/>
</dbReference>
<dbReference type="PANTHER" id="PTHR22617:SF23">
    <property type="entry name" value="CHEMOTAXIS PROTEIN CHEW"/>
    <property type="match status" value="1"/>
</dbReference>
<dbReference type="Gene3D" id="2.40.50.180">
    <property type="entry name" value="CheA-289, Domain 4"/>
    <property type="match status" value="1"/>
</dbReference>
<evidence type="ECO:0000313" key="2">
    <source>
        <dbReference type="EMBL" id="SFQ21313.1"/>
    </source>
</evidence>
<protein>
    <submittedName>
        <fullName evidence="2">Purine-binding chemotaxis protein CheW</fullName>
    </submittedName>
</protein>
<sequence>MDEMQFVVFRLGNEMYGAQIHNIQEIILPVKPTKVPNNPDFIEGVIDYRQEVVPVLDLKKRFRLGQSDYGREARFIVAEVGKKKVAFIVDEVTEVLRVDSSRISAPPEMTRINKDYITGVARLDSGLVILLDLSKVLTVTEQEVLEAL</sequence>
<dbReference type="GO" id="GO:0005829">
    <property type="term" value="C:cytosol"/>
    <property type="evidence" value="ECO:0007669"/>
    <property type="project" value="TreeGrafter"/>
</dbReference>
<organism evidence="2 3">
    <name type="scientific">Caldicoprobacter faecalis</name>
    <dbReference type="NCBI Taxonomy" id="937334"/>
    <lineage>
        <taxon>Bacteria</taxon>
        <taxon>Bacillati</taxon>
        <taxon>Bacillota</taxon>
        <taxon>Clostridia</taxon>
        <taxon>Caldicoprobacterales</taxon>
        <taxon>Caldicoprobacteraceae</taxon>
        <taxon>Caldicoprobacter</taxon>
    </lineage>
</organism>
<reference evidence="2 3" key="1">
    <citation type="submission" date="2016-10" db="EMBL/GenBank/DDBJ databases">
        <authorList>
            <person name="de Groot N.N."/>
        </authorList>
    </citation>
    <scope>NUCLEOTIDE SEQUENCE [LARGE SCALE GENOMIC DNA]</scope>
    <source>
        <strain evidence="2 3">DSM 20678</strain>
    </source>
</reference>
<keyword evidence="3" id="KW-1185">Reference proteome</keyword>
<dbReference type="GO" id="GO:0006935">
    <property type="term" value="P:chemotaxis"/>
    <property type="evidence" value="ECO:0007669"/>
    <property type="project" value="InterPro"/>
</dbReference>
<proteinExistence type="predicted"/>
<evidence type="ECO:0000259" key="1">
    <source>
        <dbReference type="PROSITE" id="PS50851"/>
    </source>
</evidence>
<dbReference type="OrthoDB" id="9794382at2"/>
<dbReference type="RefSeq" id="WP_092282432.1">
    <property type="nucleotide sequence ID" value="NZ_FOXR01000018.1"/>
</dbReference>
<dbReference type="PROSITE" id="PS50851">
    <property type="entry name" value="CHEW"/>
    <property type="match status" value="1"/>
</dbReference>
<feature type="domain" description="CheW-like" evidence="1">
    <location>
        <begin position="3"/>
        <end position="142"/>
    </location>
</feature>
<gene>
    <name evidence="2" type="ORF">SAMN05444406_11819</name>
</gene>
<dbReference type="STRING" id="937334.SAMN05444406_11819"/>
<dbReference type="SMART" id="SM00260">
    <property type="entry name" value="CheW"/>
    <property type="match status" value="1"/>
</dbReference>
<dbReference type="EMBL" id="FOXR01000018">
    <property type="protein sequence ID" value="SFQ21313.1"/>
    <property type="molecule type" value="Genomic_DNA"/>
</dbReference>
<dbReference type="InterPro" id="IPR039315">
    <property type="entry name" value="CheW"/>
</dbReference>
<dbReference type="Proteomes" id="UP000198577">
    <property type="component" value="Unassembled WGS sequence"/>
</dbReference>
<dbReference type="InterPro" id="IPR036061">
    <property type="entry name" value="CheW-like_dom_sf"/>
</dbReference>
<dbReference type="GO" id="GO:0007165">
    <property type="term" value="P:signal transduction"/>
    <property type="evidence" value="ECO:0007669"/>
    <property type="project" value="InterPro"/>
</dbReference>
<name>A0A1I5WNC5_9FIRM</name>
<dbReference type="CDD" id="cd00732">
    <property type="entry name" value="CheW"/>
    <property type="match status" value="1"/>
</dbReference>
<dbReference type="Gene3D" id="2.30.30.40">
    <property type="entry name" value="SH3 Domains"/>
    <property type="match status" value="1"/>
</dbReference>